<gene>
    <name evidence="1" type="ORF">Sradi_3580800</name>
</gene>
<organism evidence="1">
    <name type="scientific">Sesamum radiatum</name>
    <name type="common">Black benniseed</name>
    <dbReference type="NCBI Taxonomy" id="300843"/>
    <lineage>
        <taxon>Eukaryota</taxon>
        <taxon>Viridiplantae</taxon>
        <taxon>Streptophyta</taxon>
        <taxon>Embryophyta</taxon>
        <taxon>Tracheophyta</taxon>
        <taxon>Spermatophyta</taxon>
        <taxon>Magnoliopsida</taxon>
        <taxon>eudicotyledons</taxon>
        <taxon>Gunneridae</taxon>
        <taxon>Pentapetalae</taxon>
        <taxon>asterids</taxon>
        <taxon>lamiids</taxon>
        <taxon>Lamiales</taxon>
        <taxon>Pedaliaceae</taxon>
        <taxon>Sesamum</taxon>
    </lineage>
</organism>
<protein>
    <submittedName>
        <fullName evidence="1">Uncharacterized protein</fullName>
    </submittedName>
</protein>
<comment type="caution">
    <text evidence="1">The sequence shown here is derived from an EMBL/GenBank/DDBJ whole genome shotgun (WGS) entry which is preliminary data.</text>
</comment>
<evidence type="ECO:0000313" key="1">
    <source>
        <dbReference type="EMBL" id="KAL0366907.1"/>
    </source>
</evidence>
<reference evidence="1" key="1">
    <citation type="submission" date="2020-06" db="EMBL/GenBank/DDBJ databases">
        <authorList>
            <person name="Li T."/>
            <person name="Hu X."/>
            <person name="Zhang T."/>
            <person name="Song X."/>
            <person name="Zhang H."/>
            <person name="Dai N."/>
            <person name="Sheng W."/>
            <person name="Hou X."/>
            <person name="Wei L."/>
        </authorList>
    </citation>
    <scope>NUCLEOTIDE SEQUENCE</scope>
    <source>
        <strain evidence="1">G02</strain>
        <tissue evidence="1">Leaf</tissue>
    </source>
</reference>
<reference evidence="1" key="2">
    <citation type="journal article" date="2024" name="Plant">
        <title>Genomic evolution and insights into agronomic trait innovations of Sesamum species.</title>
        <authorList>
            <person name="Miao H."/>
            <person name="Wang L."/>
            <person name="Qu L."/>
            <person name="Liu H."/>
            <person name="Sun Y."/>
            <person name="Le M."/>
            <person name="Wang Q."/>
            <person name="Wei S."/>
            <person name="Zheng Y."/>
            <person name="Lin W."/>
            <person name="Duan Y."/>
            <person name="Cao H."/>
            <person name="Xiong S."/>
            <person name="Wang X."/>
            <person name="Wei L."/>
            <person name="Li C."/>
            <person name="Ma Q."/>
            <person name="Ju M."/>
            <person name="Zhao R."/>
            <person name="Li G."/>
            <person name="Mu C."/>
            <person name="Tian Q."/>
            <person name="Mei H."/>
            <person name="Zhang T."/>
            <person name="Gao T."/>
            <person name="Zhang H."/>
        </authorList>
    </citation>
    <scope>NUCLEOTIDE SEQUENCE</scope>
    <source>
        <strain evidence="1">G02</strain>
    </source>
</reference>
<accession>A0AAW2QGC3</accession>
<name>A0AAW2QGC3_SESRA</name>
<dbReference type="AlphaFoldDB" id="A0AAW2QGC3"/>
<proteinExistence type="predicted"/>
<sequence length="110" mass="12798">MRHYVGVSFFQVIRAKSNFFLWHPDDDHFTAAIYLLGGRCGSYQCFACADRVSTSWPSSHHVDYSCSRKVFFSIFSPPRAFRFFKLFPPLRGAVLFPDGLFSMYSFKYPI</sequence>
<dbReference type="EMBL" id="JACGWJ010000015">
    <property type="protein sequence ID" value="KAL0366907.1"/>
    <property type="molecule type" value="Genomic_DNA"/>
</dbReference>